<keyword evidence="2 14" id="KW-0813">Transport</keyword>
<dbReference type="GO" id="GO:0050136">
    <property type="term" value="F:NADH dehydrogenase (quinone) (non-electrogenic) activity"/>
    <property type="evidence" value="ECO:0007669"/>
    <property type="project" value="UniProtKB-UniRule"/>
</dbReference>
<comment type="cofactor">
    <cofactor evidence="14">
        <name>[4Fe-4S] cluster</name>
        <dbReference type="ChEBI" id="CHEBI:49883"/>
    </cofactor>
    <text evidence="14">Binds 1 [4Fe-4S] cluster.</text>
</comment>
<dbReference type="SUPFAM" id="SSF56770">
    <property type="entry name" value="HydA/Nqo6-like"/>
    <property type="match status" value="1"/>
</dbReference>
<feature type="compositionally biased region" description="Low complexity" evidence="16">
    <location>
        <begin position="183"/>
        <end position="195"/>
    </location>
</feature>
<evidence type="ECO:0000256" key="8">
    <source>
        <dbReference type="ARBA" id="ARBA00023004"/>
    </source>
</evidence>
<feature type="compositionally biased region" description="Pro residues" evidence="16">
    <location>
        <begin position="7"/>
        <end position="17"/>
    </location>
</feature>
<feature type="region of interest" description="Disordered" evidence="16">
    <location>
        <begin position="182"/>
        <end position="229"/>
    </location>
</feature>
<sequence>MDVNPAAPEPVLLPEPARPSGEGTARLGALARLAPEPMKVVLNWGRRYSLWVFNFGLACCAIEFIAASMARHDFIRLGVIPFAPGPRQADLMVVSGTVTDKMAPAVKRLYEQMPEPKYVISFGACSNCGGPYWDSYSVTKGVDQIIPVDVYVPGCPPRPEALLQGILKLQEKIARESLGERYGSASGAGRPSAAALQSGLVPPPVPKDAANDAANDAAKDATKGEGEAG</sequence>
<dbReference type="GO" id="GO:0005506">
    <property type="term" value="F:iron ion binding"/>
    <property type="evidence" value="ECO:0007669"/>
    <property type="project" value="UniProtKB-UniRule"/>
</dbReference>
<dbReference type="GO" id="GO:0008137">
    <property type="term" value="F:NADH dehydrogenase (ubiquinone) activity"/>
    <property type="evidence" value="ECO:0007669"/>
    <property type="project" value="InterPro"/>
</dbReference>
<feature type="compositionally biased region" description="Low complexity" evidence="16">
    <location>
        <begin position="207"/>
        <end position="216"/>
    </location>
</feature>
<evidence type="ECO:0000256" key="9">
    <source>
        <dbReference type="ARBA" id="ARBA00023014"/>
    </source>
</evidence>
<feature type="binding site" evidence="14">
    <location>
        <position position="60"/>
    </location>
    <ligand>
        <name>[4Fe-4S] cluster</name>
        <dbReference type="ChEBI" id="CHEBI:49883"/>
    </ligand>
</feature>
<evidence type="ECO:0000256" key="6">
    <source>
        <dbReference type="ARBA" id="ARBA00022723"/>
    </source>
</evidence>
<protein>
    <recommendedName>
        <fullName evidence="14">NADH-quinone oxidoreductase subunit B</fullName>
        <ecNumber evidence="14">7.1.1.-</ecNumber>
    </recommendedName>
    <alternativeName>
        <fullName evidence="14">NADH dehydrogenase I subunit B</fullName>
    </alternativeName>
    <alternativeName>
        <fullName evidence="14">NDH-1 subunit B</fullName>
    </alternativeName>
</protein>
<dbReference type="NCBIfam" id="TIGR01957">
    <property type="entry name" value="nuoB_fam"/>
    <property type="match status" value="1"/>
</dbReference>
<comment type="subcellular location">
    <subcellularLocation>
        <location evidence="14">Cell membrane</location>
        <topology evidence="14">Peripheral membrane protein</topology>
        <orientation evidence="14">Cytoplasmic side</orientation>
    </subcellularLocation>
</comment>
<dbReference type="GO" id="GO:0048038">
    <property type="term" value="F:quinone binding"/>
    <property type="evidence" value="ECO:0007669"/>
    <property type="project" value="UniProtKB-KW"/>
</dbReference>
<dbReference type="NCBIfam" id="NF005012">
    <property type="entry name" value="PRK06411.1"/>
    <property type="match status" value="1"/>
</dbReference>
<dbReference type="HAMAP" id="MF_01356">
    <property type="entry name" value="NDH1_NuoB"/>
    <property type="match status" value="1"/>
</dbReference>
<evidence type="ECO:0000256" key="2">
    <source>
        <dbReference type="ARBA" id="ARBA00022448"/>
    </source>
</evidence>
<comment type="catalytic activity">
    <reaction evidence="14">
        <text>a quinone + NADH + 5 H(+)(in) = a quinol + NAD(+) + 4 H(+)(out)</text>
        <dbReference type="Rhea" id="RHEA:57888"/>
        <dbReference type="ChEBI" id="CHEBI:15378"/>
        <dbReference type="ChEBI" id="CHEBI:24646"/>
        <dbReference type="ChEBI" id="CHEBI:57540"/>
        <dbReference type="ChEBI" id="CHEBI:57945"/>
        <dbReference type="ChEBI" id="CHEBI:132124"/>
    </reaction>
</comment>
<proteinExistence type="inferred from homology"/>
<evidence type="ECO:0000256" key="7">
    <source>
        <dbReference type="ARBA" id="ARBA00022967"/>
    </source>
</evidence>
<dbReference type="InterPro" id="IPR006137">
    <property type="entry name" value="NADH_UbQ_OxRdtase-like_20kDa"/>
</dbReference>
<dbReference type="EMBL" id="CP163433">
    <property type="protein sequence ID" value="XDQ20158.1"/>
    <property type="molecule type" value="Genomic_DNA"/>
</dbReference>
<evidence type="ECO:0000256" key="5">
    <source>
        <dbReference type="ARBA" id="ARBA00022719"/>
    </source>
</evidence>
<comment type="subunit">
    <text evidence="13 14">NDH-1 is composed of 14 different subunits. Subunits NuoB, C, D, E, F, and G constitute the peripheral sector of the complex.</text>
</comment>
<comment type="function">
    <text evidence="12 14">NDH-1 shuttles electrons from NADH, via FMN and iron-sulfur (Fe-S) centers, to quinones in the respiratory chain. The immediate electron acceptor for the enzyme in this species is believed to be a menaquinone. Couples the redox reaction to proton translocation (for every two electrons transferred, four hydrogen ions are translocated across the cytoplasmic membrane), and thus conserves the redox energy in a proton gradient.</text>
</comment>
<keyword evidence="4 14" id="KW-0004">4Fe-4S</keyword>
<evidence type="ECO:0000256" key="1">
    <source>
        <dbReference type="ARBA" id="ARBA00009173"/>
    </source>
</evidence>
<dbReference type="InterPro" id="IPR006138">
    <property type="entry name" value="NADH_UQ_OxRdtase_20Kd_su"/>
</dbReference>
<dbReference type="FunFam" id="3.40.50.12280:FF:000002">
    <property type="entry name" value="NADH-quinone oxidoreductase subunit B"/>
    <property type="match status" value="1"/>
</dbReference>
<dbReference type="GO" id="GO:0051539">
    <property type="term" value="F:4 iron, 4 sulfur cluster binding"/>
    <property type="evidence" value="ECO:0007669"/>
    <property type="project" value="UniProtKB-KW"/>
</dbReference>
<dbReference type="Pfam" id="PF01058">
    <property type="entry name" value="Oxidored_q6"/>
    <property type="match status" value="1"/>
</dbReference>
<evidence type="ECO:0000256" key="3">
    <source>
        <dbReference type="ARBA" id="ARBA00022475"/>
    </source>
</evidence>
<feature type="compositionally biased region" description="Basic and acidic residues" evidence="16">
    <location>
        <begin position="217"/>
        <end position="229"/>
    </location>
</feature>
<dbReference type="RefSeq" id="WP_189481145.1">
    <property type="nucleotide sequence ID" value="NZ_CP163433.1"/>
</dbReference>
<dbReference type="AlphaFoldDB" id="A0AB39NNR4"/>
<dbReference type="PANTHER" id="PTHR11995">
    <property type="entry name" value="NADH DEHYDROGENASE"/>
    <property type="match status" value="1"/>
</dbReference>
<evidence type="ECO:0000256" key="11">
    <source>
        <dbReference type="ARBA" id="ARBA00023136"/>
    </source>
</evidence>
<name>A0AB39NNR4_9ACTN</name>
<keyword evidence="5 14" id="KW-0874">Quinone</keyword>
<keyword evidence="3 14" id="KW-1003">Cell membrane</keyword>
<evidence type="ECO:0000256" key="15">
    <source>
        <dbReference type="RuleBase" id="RU004464"/>
    </source>
</evidence>
<feature type="binding site" evidence="14">
    <location>
        <position position="125"/>
    </location>
    <ligand>
        <name>[4Fe-4S] cluster</name>
        <dbReference type="ChEBI" id="CHEBI:49883"/>
    </ligand>
</feature>
<evidence type="ECO:0000259" key="18">
    <source>
        <dbReference type="Pfam" id="PF01058"/>
    </source>
</evidence>
<evidence type="ECO:0000256" key="16">
    <source>
        <dbReference type="SAM" id="MobiDB-lite"/>
    </source>
</evidence>
<keyword evidence="8 14" id="KW-0408">Iron</keyword>
<feature type="transmembrane region" description="Helical" evidence="17">
    <location>
        <begin position="48"/>
        <end position="67"/>
    </location>
</feature>
<feature type="binding site" evidence="14">
    <location>
        <position position="59"/>
    </location>
    <ligand>
        <name>[4Fe-4S] cluster</name>
        <dbReference type="ChEBI" id="CHEBI:49883"/>
    </ligand>
</feature>
<keyword evidence="17" id="KW-1133">Transmembrane helix</keyword>
<dbReference type="GO" id="GO:0005886">
    <property type="term" value="C:plasma membrane"/>
    <property type="evidence" value="ECO:0007669"/>
    <property type="project" value="UniProtKB-SubCell"/>
</dbReference>
<dbReference type="PANTHER" id="PTHR11995:SF33">
    <property type="entry name" value="NADH-QUINONE OXIDOREDUCTASE SUBUNIT B 2"/>
    <property type="match status" value="1"/>
</dbReference>
<accession>A0AB39NNR4</accession>
<keyword evidence="7 14" id="KW-1278">Translocase</keyword>
<evidence type="ECO:0000256" key="4">
    <source>
        <dbReference type="ARBA" id="ARBA00022485"/>
    </source>
</evidence>
<evidence type="ECO:0000256" key="12">
    <source>
        <dbReference type="ARBA" id="ARBA00059953"/>
    </source>
</evidence>
<keyword evidence="11 14" id="KW-0472">Membrane</keyword>
<keyword evidence="17" id="KW-0812">Transmembrane</keyword>
<organism evidence="19">
    <name type="scientific">Streptomyces sp. R17</name>
    <dbReference type="NCBI Taxonomy" id="3238626"/>
    <lineage>
        <taxon>Bacteria</taxon>
        <taxon>Bacillati</taxon>
        <taxon>Actinomycetota</taxon>
        <taxon>Actinomycetes</taxon>
        <taxon>Kitasatosporales</taxon>
        <taxon>Streptomycetaceae</taxon>
        <taxon>Streptomyces</taxon>
    </lineage>
</organism>
<keyword evidence="9 14" id="KW-0411">Iron-sulfur</keyword>
<evidence type="ECO:0000313" key="19">
    <source>
        <dbReference type="EMBL" id="XDQ20158.1"/>
    </source>
</evidence>
<dbReference type="Gene3D" id="3.40.50.12280">
    <property type="match status" value="1"/>
</dbReference>
<feature type="region of interest" description="Disordered" evidence="16">
    <location>
        <begin position="1"/>
        <end position="23"/>
    </location>
</feature>
<comment type="similarity">
    <text evidence="1 14 15">Belongs to the complex I 20 kDa subunit family.</text>
</comment>
<reference evidence="19" key="1">
    <citation type="submission" date="2024-07" db="EMBL/GenBank/DDBJ databases">
        <authorList>
            <person name="Yu S.T."/>
        </authorList>
    </citation>
    <scope>NUCLEOTIDE SEQUENCE</scope>
    <source>
        <strain evidence="19">R17</strain>
    </source>
</reference>
<feature type="domain" description="NADH:ubiquinone oxidoreductase-like 20kDa subunit" evidence="18">
    <location>
        <begin position="59"/>
        <end position="169"/>
    </location>
</feature>
<dbReference type="EC" id="7.1.1.-" evidence="14"/>
<dbReference type="GO" id="GO:0045271">
    <property type="term" value="C:respiratory chain complex I"/>
    <property type="evidence" value="ECO:0007669"/>
    <property type="project" value="TreeGrafter"/>
</dbReference>
<evidence type="ECO:0000256" key="14">
    <source>
        <dbReference type="HAMAP-Rule" id="MF_01356"/>
    </source>
</evidence>
<dbReference type="GO" id="GO:0015990">
    <property type="term" value="P:electron transport coupled proton transport"/>
    <property type="evidence" value="ECO:0007669"/>
    <property type="project" value="TreeGrafter"/>
</dbReference>
<dbReference type="GeneID" id="303246562"/>
<keyword evidence="6 14" id="KW-0479">Metal-binding</keyword>
<evidence type="ECO:0000256" key="17">
    <source>
        <dbReference type="SAM" id="Phobius"/>
    </source>
</evidence>
<evidence type="ECO:0000256" key="13">
    <source>
        <dbReference type="ARBA" id="ARBA00062767"/>
    </source>
</evidence>
<keyword evidence="10 14" id="KW-0520">NAD</keyword>
<dbReference type="GO" id="GO:0009060">
    <property type="term" value="P:aerobic respiration"/>
    <property type="evidence" value="ECO:0007669"/>
    <property type="project" value="TreeGrafter"/>
</dbReference>
<gene>
    <name evidence="14" type="primary">nuoB</name>
    <name evidence="19" type="ORF">AB5J48_19390</name>
</gene>
<feature type="binding site" evidence="14">
    <location>
        <position position="155"/>
    </location>
    <ligand>
        <name>[4Fe-4S] cluster</name>
        <dbReference type="ChEBI" id="CHEBI:49883"/>
    </ligand>
</feature>
<evidence type="ECO:0000256" key="10">
    <source>
        <dbReference type="ARBA" id="ARBA00023027"/>
    </source>
</evidence>